<evidence type="ECO:0000313" key="1">
    <source>
        <dbReference type="EMBL" id="PFG35566.1"/>
    </source>
</evidence>
<protein>
    <submittedName>
        <fullName evidence="1">Uncharacterized protein</fullName>
    </submittedName>
</protein>
<dbReference type="RefSeq" id="WP_098456851.1">
    <property type="nucleotide sequence ID" value="NZ_PDJH01000001.1"/>
</dbReference>
<reference evidence="1 2" key="1">
    <citation type="submission" date="2017-10" db="EMBL/GenBank/DDBJ databases">
        <title>Sequencing the genomes of 1000 actinobacteria strains.</title>
        <authorList>
            <person name="Klenk H.-P."/>
        </authorList>
    </citation>
    <scope>NUCLEOTIDE SEQUENCE [LARGE SCALE GENOMIC DNA]</scope>
    <source>
        <strain evidence="1 2">DSM 21574</strain>
    </source>
</reference>
<comment type="caution">
    <text evidence="1">The sequence shown here is derived from an EMBL/GenBank/DDBJ whole genome shotgun (WGS) entry which is preliminary data.</text>
</comment>
<accession>A0A2A9EA77</accession>
<name>A0A2A9EA77_9MICO</name>
<proteinExistence type="predicted"/>
<keyword evidence="2" id="KW-1185">Reference proteome</keyword>
<organism evidence="1 2">
    <name type="scientific">Flavimobilis soli</name>
    <dbReference type="NCBI Taxonomy" id="442709"/>
    <lineage>
        <taxon>Bacteria</taxon>
        <taxon>Bacillati</taxon>
        <taxon>Actinomycetota</taxon>
        <taxon>Actinomycetes</taxon>
        <taxon>Micrococcales</taxon>
        <taxon>Jonesiaceae</taxon>
        <taxon>Flavimobilis</taxon>
    </lineage>
</organism>
<gene>
    <name evidence="1" type="ORF">ATL41_0260</name>
</gene>
<dbReference type="Proteomes" id="UP000221394">
    <property type="component" value="Unassembled WGS sequence"/>
</dbReference>
<dbReference type="EMBL" id="PDJH01000001">
    <property type="protein sequence ID" value="PFG35566.1"/>
    <property type="molecule type" value="Genomic_DNA"/>
</dbReference>
<dbReference type="AlphaFoldDB" id="A0A2A9EA77"/>
<evidence type="ECO:0000313" key="2">
    <source>
        <dbReference type="Proteomes" id="UP000221394"/>
    </source>
</evidence>
<sequence>MTVPHTPAVTDDPREIISIGVLMANGRLAPRTFASRADAEAWAQPDEQVVEYNLLCECDR</sequence>
<dbReference type="OrthoDB" id="4829211at2"/>